<dbReference type="InterPro" id="IPR056440">
    <property type="entry name" value="Zn-ribbon_GIR1"/>
</dbReference>
<evidence type="ECO:0000313" key="4">
    <source>
        <dbReference type="RefSeq" id="XP_029118220.1"/>
    </source>
</evidence>
<evidence type="ECO:0000313" key="3">
    <source>
        <dbReference type="Proteomes" id="UP000504607"/>
    </source>
</evidence>
<dbReference type="Pfam" id="PF24747">
    <property type="entry name" value="Zn-ribbon_GIR1"/>
    <property type="match status" value="1"/>
</dbReference>
<feature type="non-terminal residue" evidence="4">
    <location>
        <position position="1"/>
    </location>
</feature>
<feature type="compositionally biased region" description="Basic and acidic residues" evidence="1">
    <location>
        <begin position="134"/>
        <end position="152"/>
    </location>
</feature>
<evidence type="ECO:0000256" key="1">
    <source>
        <dbReference type="SAM" id="MobiDB-lite"/>
    </source>
</evidence>
<reference evidence="4" key="1">
    <citation type="submission" date="2025-08" db="UniProtKB">
        <authorList>
            <consortium name="RefSeq"/>
        </authorList>
    </citation>
    <scope>IDENTIFICATION</scope>
</reference>
<organism evidence="3 4">
    <name type="scientific">Elaeis guineensis var. tenera</name>
    <name type="common">Oil palm</name>
    <dbReference type="NCBI Taxonomy" id="51953"/>
    <lineage>
        <taxon>Eukaryota</taxon>
        <taxon>Viridiplantae</taxon>
        <taxon>Streptophyta</taxon>
        <taxon>Embryophyta</taxon>
        <taxon>Tracheophyta</taxon>
        <taxon>Spermatophyta</taxon>
        <taxon>Magnoliopsida</taxon>
        <taxon>Liliopsida</taxon>
        <taxon>Arecaceae</taxon>
        <taxon>Arecoideae</taxon>
        <taxon>Cocoseae</taxon>
        <taxon>Elaeidinae</taxon>
        <taxon>Elaeis</taxon>
    </lineage>
</organism>
<dbReference type="InterPro" id="IPR055281">
    <property type="entry name" value="GIR1-2/SIED1"/>
</dbReference>
<accession>A0A8N4F0E7</accession>
<sequence>SRVLGLCLQWRPRWGLWRGFLAGTRKRIGRRRGERERGLVTLNLLGGGPIGVGSGDLDLDFRVSPPGFENRRDLLKPSPAPARRKLQDLNLPPAPGDGGDAPPLEDSASPDLDILTPPASSYPSICTVESVKSALERAEGESRDKARREGRMDGSPSSSSSSAATNSSMKRSVGEEREGGDEGLDGSDSSGGSLMAAGCPNCLLYVLVAKRDPRCPRCGSHVPAPAFYKRPRVHF</sequence>
<dbReference type="PANTHER" id="PTHR33177:SF24">
    <property type="entry name" value="FILAMENTOUS HEMAGGLUTININ TRANSPORTER"/>
    <property type="match status" value="1"/>
</dbReference>
<name>A0A8N4F0E7_ELAGV</name>
<feature type="compositionally biased region" description="Low complexity" evidence="1">
    <location>
        <begin position="155"/>
        <end position="168"/>
    </location>
</feature>
<feature type="region of interest" description="Disordered" evidence="1">
    <location>
        <begin position="70"/>
        <end position="121"/>
    </location>
</feature>
<gene>
    <name evidence="4" type="primary">LOC105033376</name>
</gene>
<dbReference type="PANTHER" id="PTHR33177">
    <property type="entry name" value="PUTATIVE-RELATED"/>
    <property type="match status" value="1"/>
</dbReference>
<evidence type="ECO:0000259" key="2">
    <source>
        <dbReference type="Pfam" id="PF24747"/>
    </source>
</evidence>
<feature type="domain" description="GIR1-like zinc ribbon" evidence="2">
    <location>
        <begin position="193"/>
        <end position="222"/>
    </location>
</feature>
<dbReference type="Proteomes" id="UP000504607">
    <property type="component" value="Chromosome 1"/>
</dbReference>
<dbReference type="AlphaFoldDB" id="A0A8N4F0E7"/>
<dbReference type="RefSeq" id="XP_029118220.1">
    <property type="nucleotide sequence ID" value="XM_029262387.1"/>
</dbReference>
<protein>
    <submittedName>
        <fullName evidence="4">Uncharacterized protein LOC105033376</fullName>
    </submittedName>
</protein>
<proteinExistence type="predicted"/>
<dbReference type="OrthoDB" id="1929178at2759"/>
<keyword evidence="3" id="KW-1185">Reference proteome</keyword>
<dbReference type="KEGG" id="egu:105033376"/>
<feature type="region of interest" description="Disordered" evidence="1">
    <location>
        <begin position="133"/>
        <end position="191"/>
    </location>
</feature>